<dbReference type="EMBL" id="JBAHYK010003338">
    <property type="protein sequence ID" value="KAL0563628.1"/>
    <property type="molecule type" value="Genomic_DNA"/>
</dbReference>
<keyword evidence="4" id="KW-1185">Reference proteome</keyword>
<evidence type="ECO:0000256" key="2">
    <source>
        <dbReference type="SAM" id="MobiDB-lite"/>
    </source>
</evidence>
<dbReference type="Proteomes" id="UP001465976">
    <property type="component" value="Unassembled WGS sequence"/>
</dbReference>
<keyword evidence="1" id="KW-0175">Coiled coil</keyword>
<comment type="caution">
    <text evidence="3">The sequence shown here is derived from an EMBL/GenBank/DDBJ whole genome shotgun (WGS) entry which is preliminary data.</text>
</comment>
<name>A0ABR3EL99_9AGAR</name>
<evidence type="ECO:0000313" key="3">
    <source>
        <dbReference type="EMBL" id="KAL0563628.1"/>
    </source>
</evidence>
<organism evidence="3 4">
    <name type="scientific">Marasmius crinis-equi</name>
    <dbReference type="NCBI Taxonomy" id="585013"/>
    <lineage>
        <taxon>Eukaryota</taxon>
        <taxon>Fungi</taxon>
        <taxon>Dikarya</taxon>
        <taxon>Basidiomycota</taxon>
        <taxon>Agaricomycotina</taxon>
        <taxon>Agaricomycetes</taxon>
        <taxon>Agaricomycetidae</taxon>
        <taxon>Agaricales</taxon>
        <taxon>Marasmiineae</taxon>
        <taxon>Marasmiaceae</taxon>
        <taxon>Marasmius</taxon>
    </lineage>
</organism>
<evidence type="ECO:0000256" key="1">
    <source>
        <dbReference type="SAM" id="Coils"/>
    </source>
</evidence>
<feature type="coiled-coil region" evidence="1">
    <location>
        <begin position="152"/>
        <end position="183"/>
    </location>
</feature>
<reference evidence="3 4" key="1">
    <citation type="submission" date="2024-02" db="EMBL/GenBank/DDBJ databases">
        <title>A draft genome for the cacao thread blight pathogen Marasmius crinis-equi.</title>
        <authorList>
            <person name="Cohen S.P."/>
            <person name="Baruah I.K."/>
            <person name="Amoako-Attah I."/>
            <person name="Bukari Y."/>
            <person name="Meinhardt L.W."/>
            <person name="Bailey B.A."/>
        </authorList>
    </citation>
    <scope>NUCLEOTIDE SEQUENCE [LARGE SCALE GENOMIC DNA]</scope>
    <source>
        <strain evidence="3 4">GH-76</strain>
    </source>
</reference>
<proteinExistence type="predicted"/>
<feature type="compositionally biased region" description="Polar residues" evidence="2">
    <location>
        <begin position="15"/>
        <end position="41"/>
    </location>
</feature>
<evidence type="ECO:0000313" key="4">
    <source>
        <dbReference type="Proteomes" id="UP001465976"/>
    </source>
</evidence>
<feature type="region of interest" description="Disordered" evidence="2">
    <location>
        <begin position="1"/>
        <end position="108"/>
    </location>
</feature>
<protein>
    <submittedName>
        <fullName evidence="3">Uncharacterized protein</fullName>
    </submittedName>
</protein>
<gene>
    <name evidence="3" type="ORF">V5O48_018439</name>
</gene>
<feature type="compositionally biased region" description="Polar residues" evidence="2">
    <location>
        <begin position="56"/>
        <end position="66"/>
    </location>
</feature>
<accession>A0ABR3EL99</accession>
<sequence length="294" mass="32939">MSAIKNCPESPAQPTPSNEQLCQSSLSPYSRLTIHGESNQVQRDRAESTHPLQPGENVSSSYNTNADWVPNGASSPPLAATPLNTDINSPSLPPSLLESGSPTRASSPLGVEELENDVVKIFGMIALLLLMLMTSVLLSHERQESLRLEQLLQNEIHHRNELENRLERLENKLEERIEEQNQSMAFQNGALAREIAQRISQNSETTQALATMIHYIEAERKRRLDREQALGYPGPPDSDRIHERRALFTKIMALEPPPVNSETAVFDFVPKAHGFAGAEMFDNEQVVRELFERE</sequence>